<dbReference type="InterPro" id="IPR000196">
    <property type="entry name" value="Ribosomal_eL19_dom"/>
</dbReference>
<protein>
    <recommendedName>
        <fullName evidence="7">Large ribosomal subunit protein eL19</fullName>
    </recommendedName>
</protein>
<accession>A0A1D8S2G2</accession>
<dbReference type="InterPro" id="IPR033936">
    <property type="entry name" value="Ribosomal_eL19_arc"/>
</dbReference>
<dbReference type="InterPro" id="IPR035970">
    <property type="entry name" value="60S_ribosomal_eL19_sf"/>
</dbReference>
<dbReference type="HAMAP" id="MF_01475">
    <property type="entry name" value="Ribosomal_eL19"/>
    <property type="match status" value="1"/>
</dbReference>
<feature type="region of interest" description="Disordered" evidence="9">
    <location>
        <begin position="44"/>
        <end position="96"/>
    </location>
</feature>
<dbReference type="InterPro" id="IPR015974">
    <property type="entry name" value="Ribosomal_eL19_dom3"/>
</dbReference>
<sequence>MSDLSTQKRLAADVLDVGENRIWLDPDEQSEIAEAITREDIRELVQNGTIRASEPSGNSRGRARKRDEKRAAGHRKGPGTRKGKAGARSDPADEYRDGIRAIRRELRELRDDGPLSRSQYRQLYRMASGGEFDSVRRLRAYIEDNYDIERGDI</sequence>
<dbReference type="NCBIfam" id="NF006343">
    <property type="entry name" value="PRK08570.1"/>
    <property type="match status" value="1"/>
</dbReference>
<dbReference type="PANTHER" id="PTHR10722">
    <property type="entry name" value="60S RIBOSOMAL PROTEIN L19"/>
    <property type="match status" value="1"/>
</dbReference>
<dbReference type="SUPFAM" id="SSF48140">
    <property type="entry name" value="Ribosomal protein L19 (L19e)"/>
    <property type="match status" value="1"/>
</dbReference>
<dbReference type="STRING" id="1873524.HSR6_0334"/>
<dbReference type="CDD" id="cd01418">
    <property type="entry name" value="Ribosomal_L19e_A"/>
    <property type="match status" value="1"/>
</dbReference>
<feature type="compositionally biased region" description="Polar residues" evidence="9">
    <location>
        <begin position="46"/>
        <end position="59"/>
    </location>
</feature>
<gene>
    <name evidence="7 11" type="primary">rpl19e</name>
    <name evidence="12" type="ORF">HSR6_0334</name>
    <name evidence="11" type="ORF">HTSR_0349</name>
</gene>
<dbReference type="Pfam" id="PF25476">
    <property type="entry name" value="Ribosomal_L19e_C"/>
    <property type="match status" value="1"/>
</dbReference>
<dbReference type="GO" id="GO:0070180">
    <property type="term" value="F:large ribosomal subunit rRNA binding"/>
    <property type="evidence" value="ECO:0007669"/>
    <property type="project" value="UniProtKB-UniRule"/>
</dbReference>
<dbReference type="KEGG" id="halh:HTSR_0349"/>
<dbReference type="InterPro" id="IPR039547">
    <property type="entry name" value="Ribosomal_eL19"/>
</dbReference>
<evidence type="ECO:0000259" key="10">
    <source>
        <dbReference type="SMART" id="SM01416"/>
    </source>
</evidence>
<evidence type="ECO:0000256" key="8">
    <source>
        <dbReference type="RuleBase" id="RU000574"/>
    </source>
</evidence>
<dbReference type="Gene3D" id="1.10.1650.10">
    <property type="match status" value="1"/>
</dbReference>
<proteinExistence type="inferred from homology"/>
<evidence type="ECO:0000313" key="11">
    <source>
        <dbReference type="EMBL" id="AOW79549.1"/>
    </source>
</evidence>
<evidence type="ECO:0000313" key="13">
    <source>
        <dbReference type="Proteomes" id="UP000185608"/>
    </source>
</evidence>
<feature type="domain" description="Large ribosomal subunit protein eL19" evidence="10">
    <location>
        <begin position="3"/>
        <end position="146"/>
    </location>
</feature>
<keyword evidence="3 7" id="KW-0699">rRNA-binding</keyword>
<dbReference type="GeneID" id="30416860"/>
<comment type="subunit">
    <text evidence="2 7">Part of the 50S ribosomal subunit.</text>
</comment>
<dbReference type="SMART" id="SM01416">
    <property type="entry name" value="Ribosomal_L19e"/>
    <property type="match status" value="1"/>
</dbReference>
<evidence type="ECO:0000256" key="3">
    <source>
        <dbReference type="ARBA" id="ARBA00022730"/>
    </source>
</evidence>
<dbReference type="InterPro" id="IPR057259">
    <property type="entry name" value="Ribosomal_L19e"/>
</dbReference>
<reference evidence="12" key="3">
    <citation type="journal article" date="2017" name="ISME J.">
        <title>Discovery of anaerobic lithoheterotrophic haloarchaea, ubiquitous in hypersaline habitats.</title>
        <authorList>
            <person name="Sorokin D.Y."/>
            <person name="Messina E."/>
            <person name="Smedile F."/>
            <person name="Roman P."/>
            <person name="Damste J.S.S."/>
            <person name="Ciordia S."/>
            <person name="Mena M.C."/>
            <person name="Ferrer M."/>
            <person name="Golyshin P.N."/>
            <person name="Kublanov I.V."/>
            <person name="Samarov N.I."/>
            <person name="Toshchakov S.V."/>
            <person name="La Cono V."/>
            <person name="Yakimov M.M."/>
        </authorList>
    </citation>
    <scope>NUCLEOTIDE SEQUENCE</scope>
    <source>
        <strain evidence="12">HSR6</strain>
    </source>
</reference>
<keyword evidence="14" id="KW-1185">Reference proteome</keyword>
<evidence type="ECO:0000256" key="2">
    <source>
        <dbReference type="ARBA" id="ARBA00011838"/>
    </source>
</evidence>
<dbReference type="GO" id="GO:0003735">
    <property type="term" value="F:structural constituent of ribosome"/>
    <property type="evidence" value="ECO:0007669"/>
    <property type="project" value="InterPro"/>
</dbReference>
<keyword evidence="4 7" id="KW-0694">RNA-binding</keyword>
<feature type="compositionally biased region" description="Basic residues" evidence="9">
    <location>
        <begin position="72"/>
        <end position="85"/>
    </location>
</feature>
<evidence type="ECO:0000256" key="1">
    <source>
        <dbReference type="ARBA" id="ARBA00011082"/>
    </source>
</evidence>
<dbReference type="AlphaFoldDB" id="A0A1D8S2G2"/>
<dbReference type="RefSeq" id="WP_070364312.1">
    <property type="nucleotide sequence ID" value="NZ_CP016070.1"/>
</dbReference>
<dbReference type="InterPro" id="IPR023638">
    <property type="entry name" value="Ribosomal_eL19_CS"/>
</dbReference>
<keyword evidence="6 7" id="KW-0687">Ribonucleoprotein</keyword>
<dbReference type="Pfam" id="PF01280">
    <property type="entry name" value="Ribosomal_L19e"/>
    <property type="match status" value="1"/>
</dbReference>
<reference evidence="11 13" key="1">
    <citation type="submission" date="2016-06" db="EMBL/GenBank/DDBJ databases">
        <title>Discovery of anaerobic lithoheterotrophic haloarchaeon capable of sulfur respiration by hydrogen and formate.</title>
        <authorList>
            <person name="Sorokin D.Y."/>
            <person name="Kublanov I.V."/>
            <person name="Roman P."/>
            <person name="Sinninghe Damste J.S."/>
            <person name="Golyshin P.N."/>
            <person name="Rojo D."/>
            <person name="Ciordia S."/>
            <person name="Mena Md.C."/>
            <person name="Ferrer M."/>
            <person name="Smedile F."/>
            <person name="Messina E."/>
            <person name="La Cono V."/>
            <person name="Yakimov M.M."/>
        </authorList>
    </citation>
    <scope>NUCLEOTIDE SEQUENCE [LARGE SCALE GENOMIC DNA]</scope>
    <source>
        <strain evidence="11 13">HTSR1</strain>
    </source>
</reference>
<evidence type="ECO:0000256" key="4">
    <source>
        <dbReference type="ARBA" id="ARBA00022884"/>
    </source>
</evidence>
<dbReference type="InterPro" id="IPR057260">
    <property type="entry name" value="Ribosomal_L19e_C"/>
</dbReference>
<dbReference type="Proteomes" id="UP000185608">
    <property type="component" value="Chromosome"/>
</dbReference>
<evidence type="ECO:0000256" key="9">
    <source>
        <dbReference type="SAM" id="MobiDB-lite"/>
    </source>
</evidence>
<evidence type="ECO:0000256" key="6">
    <source>
        <dbReference type="ARBA" id="ARBA00023274"/>
    </source>
</evidence>
<dbReference type="PROSITE" id="PS00526">
    <property type="entry name" value="RIBOSOMAL_L19E"/>
    <property type="match status" value="1"/>
</dbReference>
<dbReference type="EMBL" id="CP016804">
    <property type="protein sequence ID" value="APE94800.1"/>
    <property type="molecule type" value="Genomic_DNA"/>
</dbReference>
<dbReference type="PATRIC" id="fig|1855411.3.peg.346"/>
<dbReference type="FunFam" id="1.10.1650.10:FF:000001">
    <property type="entry name" value="Ribosomal protein L19"/>
    <property type="match status" value="1"/>
</dbReference>
<keyword evidence="5 7" id="KW-0689">Ribosomal protein</keyword>
<comment type="function">
    <text evidence="7">Binds to the 23S rRNA.</text>
</comment>
<dbReference type="Gene3D" id="1.20.5.560">
    <property type="entry name" value="Single Heli x bin"/>
    <property type="match status" value="1"/>
</dbReference>
<dbReference type="OrthoDB" id="11624at2157"/>
<dbReference type="Gene3D" id="1.10.1200.60">
    <property type="match status" value="1"/>
</dbReference>
<name>A0A1D8S2G2_9EURY</name>
<dbReference type="GO" id="GO:0022625">
    <property type="term" value="C:cytosolic large ribosomal subunit"/>
    <property type="evidence" value="ECO:0007669"/>
    <property type="project" value="InterPro"/>
</dbReference>
<accession>A0A1J1AAI2</accession>
<dbReference type="InterPro" id="IPR015972">
    <property type="entry name" value="Ribosomal_eL19_dom1"/>
</dbReference>
<reference evidence="14" key="2">
    <citation type="submission" date="2016-08" db="EMBL/GenBank/DDBJ databases">
        <title>Discovery of first anaerobic lithoheterotrophic haloarchae widely represented in hypersaline habitats.</title>
        <authorList>
            <person name="Sorokin D.Y."/>
            <person name="Kublanov I.V."/>
            <person name="Roman P."/>
            <person name="Sinninghe Damste J.S."/>
            <person name="Golyshin P.N."/>
            <person name="Rojo D."/>
            <person name="Ciordia S."/>
            <person name="Mena Md.C."/>
            <person name="Ferrer M."/>
            <person name="Smedile F."/>
            <person name="Messina E."/>
            <person name="La Cono V."/>
            <person name="Yakimov M.M."/>
        </authorList>
    </citation>
    <scope>NUCLEOTIDE SEQUENCE [LARGE SCALE GENOMIC DNA]</scope>
    <source>
        <strain evidence="14">HSR6</strain>
    </source>
</reference>
<evidence type="ECO:0000256" key="7">
    <source>
        <dbReference type="HAMAP-Rule" id="MF_01475"/>
    </source>
</evidence>
<organism evidence="11 13">
    <name type="scientific">Halodesulfurarchaeum formicicum</name>
    <dbReference type="NCBI Taxonomy" id="1873524"/>
    <lineage>
        <taxon>Archaea</taxon>
        <taxon>Methanobacteriati</taxon>
        <taxon>Methanobacteriota</taxon>
        <taxon>Stenosarchaea group</taxon>
        <taxon>Halobacteria</taxon>
        <taxon>Halobacteriales</taxon>
        <taxon>Halobacteriaceae</taxon>
        <taxon>Halodesulfurarchaeum</taxon>
    </lineage>
</organism>
<dbReference type="EMBL" id="CP016070">
    <property type="protein sequence ID" value="AOW79549.1"/>
    <property type="molecule type" value="Genomic_DNA"/>
</dbReference>
<dbReference type="InterPro" id="IPR015973">
    <property type="entry name" value="Ribosomal_eL19_dom2"/>
</dbReference>
<comment type="similarity">
    <text evidence="1 7 8">Belongs to the eukaryotic ribosomal protein eL19 family.</text>
</comment>
<dbReference type="GO" id="GO:0006412">
    <property type="term" value="P:translation"/>
    <property type="evidence" value="ECO:0007669"/>
    <property type="project" value="UniProtKB-UniRule"/>
</dbReference>
<evidence type="ECO:0000313" key="14">
    <source>
        <dbReference type="Proteomes" id="UP000186165"/>
    </source>
</evidence>
<evidence type="ECO:0000313" key="12">
    <source>
        <dbReference type="EMBL" id="APE94800.1"/>
    </source>
</evidence>
<dbReference type="KEGG" id="hhsr:HSR6_0334"/>
<evidence type="ECO:0000256" key="5">
    <source>
        <dbReference type="ARBA" id="ARBA00022980"/>
    </source>
</evidence>
<dbReference type="Proteomes" id="UP000186165">
    <property type="component" value="Chromosome"/>
</dbReference>